<proteinExistence type="predicted"/>
<sequence length="187" mass="20409">MDSAIDKIHNETTSSTSTASKDSLLQQLKELELFEGSPVTLPYVNSLVAWKIGNLAMDAAQKLQSPVVIDISSISGQVYFHAVSKDGTSIDNDNWVSRKKRTVFRFGKSSYFIGRKLAIKSAGKSVEEALFVDSKEYATHGGSVPIRISNVDGVWGALTVSGLAQQDDHKFALDILMSIKKILEEEG</sequence>
<dbReference type="PANTHER" id="PTHR28255">
    <property type="match status" value="1"/>
</dbReference>
<dbReference type="InterPro" id="IPR005624">
    <property type="entry name" value="PduO/GlcC-like"/>
</dbReference>
<dbReference type="PANTHER" id="PTHR28255:SF1">
    <property type="entry name" value="UPF0303 PROTEIN YBR137W"/>
    <property type="match status" value="1"/>
</dbReference>
<dbReference type="EMBL" id="CP138896">
    <property type="protein sequence ID" value="WPK24970.1"/>
    <property type="molecule type" value="Genomic_DNA"/>
</dbReference>
<dbReference type="GO" id="GO:0072380">
    <property type="term" value="C:TRC complex"/>
    <property type="evidence" value="ECO:0007669"/>
    <property type="project" value="TreeGrafter"/>
</dbReference>
<reference evidence="1 2" key="1">
    <citation type="submission" date="2023-10" db="EMBL/GenBank/DDBJ databases">
        <title>Draft Genome Sequence of Candida saopaulonensis from a very Premature Infant with Sepsis.</title>
        <authorList>
            <person name="Ning Y."/>
            <person name="Dai R."/>
            <person name="Xiao M."/>
            <person name="Xu Y."/>
            <person name="Yan Q."/>
            <person name="Zhang L."/>
        </authorList>
    </citation>
    <scope>NUCLEOTIDE SEQUENCE [LARGE SCALE GENOMIC DNA]</scope>
    <source>
        <strain evidence="1 2">19XY460</strain>
    </source>
</reference>
<evidence type="ECO:0000313" key="1">
    <source>
        <dbReference type="EMBL" id="WPK24970.1"/>
    </source>
</evidence>
<accession>A0AAX4H8S7</accession>
<keyword evidence="2" id="KW-1185">Reference proteome</keyword>
<evidence type="ECO:0000313" key="2">
    <source>
        <dbReference type="Proteomes" id="UP001338582"/>
    </source>
</evidence>
<dbReference type="InterPro" id="IPR038084">
    <property type="entry name" value="PduO/GlcC-like_sf"/>
</dbReference>
<protein>
    <submittedName>
        <fullName evidence="1">Uncharacterized protein</fullName>
    </submittedName>
</protein>
<dbReference type="Pfam" id="PF03928">
    <property type="entry name" value="HbpS-like"/>
    <property type="match status" value="1"/>
</dbReference>
<dbReference type="GO" id="GO:0006620">
    <property type="term" value="P:post-translational protein targeting to endoplasmic reticulum membrane"/>
    <property type="evidence" value="ECO:0007669"/>
    <property type="project" value="TreeGrafter"/>
</dbReference>
<dbReference type="GeneID" id="88173334"/>
<dbReference type="InterPro" id="IPR010371">
    <property type="entry name" value="YBR137W-like"/>
</dbReference>
<dbReference type="AlphaFoldDB" id="A0AAX4H8S7"/>
<dbReference type="Gene3D" id="3.30.450.150">
    <property type="entry name" value="Haem-degrading domain"/>
    <property type="match status" value="1"/>
</dbReference>
<gene>
    <name evidence="1" type="ORF">PUMCH_002269</name>
</gene>
<dbReference type="PIRSF" id="PIRSF008757">
    <property type="entry name" value="UCP008757"/>
    <property type="match status" value="1"/>
</dbReference>
<dbReference type="Proteomes" id="UP001338582">
    <property type="component" value="Chromosome 3"/>
</dbReference>
<organism evidence="1 2">
    <name type="scientific">Australozyma saopauloensis</name>
    <dbReference type="NCBI Taxonomy" id="291208"/>
    <lineage>
        <taxon>Eukaryota</taxon>
        <taxon>Fungi</taxon>
        <taxon>Dikarya</taxon>
        <taxon>Ascomycota</taxon>
        <taxon>Saccharomycotina</taxon>
        <taxon>Pichiomycetes</taxon>
        <taxon>Metschnikowiaceae</taxon>
        <taxon>Australozyma</taxon>
    </lineage>
</organism>
<dbReference type="SUPFAM" id="SSF143744">
    <property type="entry name" value="GlcG-like"/>
    <property type="match status" value="1"/>
</dbReference>
<dbReference type="KEGG" id="asau:88173334"/>
<name>A0AAX4H8S7_9ASCO</name>
<dbReference type="RefSeq" id="XP_062877353.1">
    <property type="nucleotide sequence ID" value="XM_063021283.1"/>
</dbReference>